<evidence type="ECO:0000256" key="3">
    <source>
        <dbReference type="SAM" id="Phobius"/>
    </source>
</evidence>
<dbReference type="InterPro" id="IPR013320">
    <property type="entry name" value="ConA-like_dom_sf"/>
</dbReference>
<keyword evidence="3" id="KW-0472">Membrane</keyword>
<reference evidence="5 6" key="1">
    <citation type="journal article" date="2021" name="Elife">
        <title>Chloroplast acquisition without the gene transfer in kleptoplastic sea slugs, Plakobranchus ocellatus.</title>
        <authorList>
            <person name="Maeda T."/>
            <person name="Takahashi S."/>
            <person name="Yoshida T."/>
            <person name="Shimamura S."/>
            <person name="Takaki Y."/>
            <person name="Nagai Y."/>
            <person name="Toyoda A."/>
            <person name="Suzuki Y."/>
            <person name="Arimoto A."/>
            <person name="Ishii H."/>
            <person name="Satoh N."/>
            <person name="Nishiyama T."/>
            <person name="Hasebe M."/>
            <person name="Maruyama T."/>
            <person name="Minagawa J."/>
            <person name="Obokata J."/>
            <person name="Shigenobu S."/>
        </authorList>
    </citation>
    <scope>NUCLEOTIDE SEQUENCE [LARGE SCALE GENOMIC DNA]</scope>
</reference>
<evidence type="ECO:0000313" key="6">
    <source>
        <dbReference type="Proteomes" id="UP000762676"/>
    </source>
</evidence>
<feature type="compositionally biased region" description="Basic residues" evidence="2">
    <location>
        <begin position="467"/>
        <end position="482"/>
    </location>
</feature>
<dbReference type="Proteomes" id="UP000762676">
    <property type="component" value="Unassembled WGS sequence"/>
</dbReference>
<name>A0AAV4GYJ7_9GAST</name>
<dbReference type="InterPro" id="IPR001791">
    <property type="entry name" value="Laminin_G"/>
</dbReference>
<feature type="compositionally biased region" description="Basic residues" evidence="2">
    <location>
        <begin position="415"/>
        <end position="436"/>
    </location>
</feature>
<comment type="caution">
    <text evidence="5">The sequence shown here is derived from an EMBL/GenBank/DDBJ whole genome shotgun (WGS) entry which is preliminary data.</text>
</comment>
<feature type="compositionally biased region" description="Low complexity" evidence="2">
    <location>
        <begin position="451"/>
        <end position="463"/>
    </location>
</feature>
<dbReference type="AlphaFoldDB" id="A0AAV4GYJ7"/>
<keyword evidence="3" id="KW-0812">Transmembrane</keyword>
<feature type="compositionally biased region" description="Basic residues" evidence="2">
    <location>
        <begin position="514"/>
        <end position="524"/>
    </location>
</feature>
<feature type="region of interest" description="Disordered" evidence="2">
    <location>
        <begin position="390"/>
        <end position="615"/>
    </location>
</feature>
<evidence type="ECO:0000256" key="1">
    <source>
        <dbReference type="PROSITE-ProRule" id="PRU00122"/>
    </source>
</evidence>
<organism evidence="5 6">
    <name type="scientific">Elysia marginata</name>
    <dbReference type="NCBI Taxonomy" id="1093978"/>
    <lineage>
        <taxon>Eukaryota</taxon>
        <taxon>Metazoa</taxon>
        <taxon>Spiralia</taxon>
        <taxon>Lophotrochozoa</taxon>
        <taxon>Mollusca</taxon>
        <taxon>Gastropoda</taxon>
        <taxon>Heterobranchia</taxon>
        <taxon>Euthyneura</taxon>
        <taxon>Panpulmonata</taxon>
        <taxon>Sacoglossa</taxon>
        <taxon>Placobranchoidea</taxon>
        <taxon>Plakobranchidae</taxon>
        <taxon>Elysia</taxon>
    </lineage>
</organism>
<protein>
    <submittedName>
        <fullName evidence="5">Hemicentin-1</fullName>
    </submittedName>
</protein>
<dbReference type="EMBL" id="BMAT01005309">
    <property type="protein sequence ID" value="GFR90802.1"/>
    <property type="molecule type" value="Genomic_DNA"/>
</dbReference>
<accession>A0AAV4GYJ7</accession>
<dbReference type="SUPFAM" id="SSF49899">
    <property type="entry name" value="Concanavalin A-like lectins/glucanases"/>
    <property type="match status" value="1"/>
</dbReference>
<dbReference type="PROSITE" id="PS50025">
    <property type="entry name" value="LAM_G_DOMAIN"/>
    <property type="match status" value="1"/>
</dbReference>
<feature type="transmembrane region" description="Helical" evidence="3">
    <location>
        <begin position="333"/>
        <end position="355"/>
    </location>
</feature>
<comment type="caution">
    <text evidence="1">Lacks conserved residue(s) required for the propagation of feature annotation.</text>
</comment>
<gene>
    <name evidence="5" type="ORF">ElyMa_002576900</name>
</gene>
<dbReference type="CDD" id="cd00110">
    <property type="entry name" value="LamG"/>
    <property type="match status" value="1"/>
</dbReference>
<evidence type="ECO:0000313" key="5">
    <source>
        <dbReference type="EMBL" id="GFR90802.1"/>
    </source>
</evidence>
<dbReference type="SMART" id="SM00282">
    <property type="entry name" value="LamG"/>
    <property type="match status" value="1"/>
</dbReference>
<feature type="compositionally biased region" description="Polar residues" evidence="2">
    <location>
        <begin position="527"/>
        <end position="551"/>
    </location>
</feature>
<dbReference type="Gene3D" id="2.60.120.200">
    <property type="match status" value="1"/>
</dbReference>
<sequence>MHRFHGKLAAIRRNFKILKLFQTRNKSVRGQPVTSHKVKKFILAPEARHPDFDNRFYSHLQFRESKYLYVSASFQITDSSGLLFFNGGKNGTSYISAQLVKGTIRLCLNCGQKPVCHDGFTISSGNWYLVSVSAQGSEGEVRLNEGDAIQVNCPADQSYIPRPSMYVGGGGPKDWRVLKRLVAGAIFFSGMIDTLSLNGWPVTYKMATLVGQDEEINSLGYSFSDMVTELRIPYNTMAKLKCGVPQKSRISHVVRVVWFYNMKRLLPRPGTDIEDTESPYQSVSQVNLHPGQHSDGIYACVLSEDGVLSVRHVFVLLRYTRISAREKEGRDEWIGFFFLMIFLALAIIALCCYICQDQPRWKVIRDNIERVSRASLKPLKPFMRIKSARSRRMKNIQTDEETEISSILAEETSGRAKRNKTVKSRGKKKPASKKRGAGPESDVLSVEGGASSSITDFASSSTTEKSKKGRRRKPRTARNKKHPTSDIISVDSAEPMISELSSDVEAPTSSQIKTKSKKMSKRKDKFQNQLGPDSKPDTGSQPGTQSETESWQPHEAAPKVSKGKFGAKQEKVKFSEGGRKTQATKSSKPGKALGGGDETSLTELQEDKTLGGCRNPKTYAELMNIRMPPQRNTPGENWPTQSFNVPLPCPELQPLSAKMDGFIQPVDILCNPYFVQGSAHEHPCMPCPGVDEFQRREQCLQMCGNNFVLAMNYQKNNSNNYEVACARPASTDDNINVANSCFKDNRIKASPSSPDEKTTKLASNVWGLQGASFEASNTTLTRTFSGLEGRINQLSTATPNTKTDVSNDENSANVMHTDAHNRDLTDTLSINKEWDNFTLFRQKSMTDKKLEATEYGYKG</sequence>
<dbReference type="Pfam" id="PF00054">
    <property type="entry name" value="Laminin_G_1"/>
    <property type="match status" value="1"/>
</dbReference>
<evidence type="ECO:0000256" key="2">
    <source>
        <dbReference type="SAM" id="MobiDB-lite"/>
    </source>
</evidence>
<keyword evidence="3" id="KW-1133">Transmembrane helix</keyword>
<proteinExistence type="predicted"/>
<feature type="domain" description="Laminin G" evidence="4">
    <location>
        <begin position="49"/>
        <end position="242"/>
    </location>
</feature>
<keyword evidence="6" id="KW-1185">Reference proteome</keyword>
<evidence type="ECO:0000259" key="4">
    <source>
        <dbReference type="PROSITE" id="PS50025"/>
    </source>
</evidence>
<feature type="compositionally biased region" description="Basic and acidic residues" evidence="2">
    <location>
        <begin position="567"/>
        <end position="579"/>
    </location>
</feature>